<evidence type="ECO:0000313" key="2">
    <source>
        <dbReference type="Proteomes" id="UP000054217"/>
    </source>
</evidence>
<evidence type="ECO:0000313" key="1">
    <source>
        <dbReference type="EMBL" id="KIO08812.1"/>
    </source>
</evidence>
<dbReference type="AlphaFoldDB" id="A0A0C3KGU2"/>
<dbReference type="Proteomes" id="UP000054217">
    <property type="component" value="Unassembled WGS sequence"/>
</dbReference>
<gene>
    <name evidence="1" type="ORF">M404DRAFT_327242</name>
</gene>
<reference evidence="1 2" key="1">
    <citation type="submission" date="2014-04" db="EMBL/GenBank/DDBJ databases">
        <authorList>
            <consortium name="DOE Joint Genome Institute"/>
            <person name="Kuo A."/>
            <person name="Kohler A."/>
            <person name="Costa M.D."/>
            <person name="Nagy L.G."/>
            <person name="Floudas D."/>
            <person name="Copeland A."/>
            <person name="Barry K.W."/>
            <person name="Cichocki N."/>
            <person name="Veneault-Fourrey C."/>
            <person name="LaButti K."/>
            <person name="Lindquist E.A."/>
            <person name="Lipzen A."/>
            <person name="Lundell T."/>
            <person name="Morin E."/>
            <person name="Murat C."/>
            <person name="Sun H."/>
            <person name="Tunlid A."/>
            <person name="Henrissat B."/>
            <person name="Grigoriev I.V."/>
            <person name="Hibbett D.S."/>
            <person name="Martin F."/>
            <person name="Nordberg H.P."/>
            <person name="Cantor M.N."/>
            <person name="Hua S.X."/>
        </authorList>
    </citation>
    <scope>NUCLEOTIDE SEQUENCE [LARGE SCALE GENOMIC DNA]</scope>
    <source>
        <strain evidence="1 2">Marx 270</strain>
    </source>
</reference>
<protein>
    <submittedName>
        <fullName evidence="1">Uncharacterized protein</fullName>
    </submittedName>
</protein>
<proteinExistence type="predicted"/>
<dbReference type="InParanoid" id="A0A0C3KGU2"/>
<name>A0A0C3KGU2_PISTI</name>
<accession>A0A0C3KGU2</accession>
<keyword evidence="2" id="KW-1185">Reference proteome</keyword>
<reference evidence="2" key="2">
    <citation type="submission" date="2015-01" db="EMBL/GenBank/DDBJ databases">
        <title>Evolutionary Origins and Diversification of the Mycorrhizal Mutualists.</title>
        <authorList>
            <consortium name="DOE Joint Genome Institute"/>
            <consortium name="Mycorrhizal Genomics Consortium"/>
            <person name="Kohler A."/>
            <person name="Kuo A."/>
            <person name="Nagy L.G."/>
            <person name="Floudas D."/>
            <person name="Copeland A."/>
            <person name="Barry K.W."/>
            <person name="Cichocki N."/>
            <person name="Veneault-Fourrey C."/>
            <person name="LaButti K."/>
            <person name="Lindquist E.A."/>
            <person name="Lipzen A."/>
            <person name="Lundell T."/>
            <person name="Morin E."/>
            <person name="Murat C."/>
            <person name="Riley R."/>
            <person name="Ohm R."/>
            <person name="Sun H."/>
            <person name="Tunlid A."/>
            <person name="Henrissat B."/>
            <person name="Grigoriev I.V."/>
            <person name="Hibbett D.S."/>
            <person name="Martin F."/>
        </authorList>
    </citation>
    <scope>NUCLEOTIDE SEQUENCE [LARGE SCALE GENOMIC DNA]</scope>
    <source>
        <strain evidence="2">Marx 270</strain>
    </source>
</reference>
<sequence>MACLQVLHGPKTGSQRTAPYDSSECMAYIVQVGILRKQTGNPRYKSMERSRLRY</sequence>
<organism evidence="1 2">
    <name type="scientific">Pisolithus tinctorius Marx 270</name>
    <dbReference type="NCBI Taxonomy" id="870435"/>
    <lineage>
        <taxon>Eukaryota</taxon>
        <taxon>Fungi</taxon>
        <taxon>Dikarya</taxon>
        <taxon>Basidiomycota</taxon>
        <taxon>Agaricomycotina</taxon>
        <taxon>Agaricomycetes</taxon>
        <taxon>Agaricomycetidae</taxon>
        <taxon>Boletales</taxon>
        <taxon>Sclerodermatineae</taxon>
        <taxon>Pisolithaceae</taxon>
        <taxon>Pisolithus</taxon>
    </lineage>
</organism>
<dbReference type="EMBL" id="KN831956">
    <property type="protein sequence ID" value="KIO08812.1"/>
    <property type="molecule type" value="Genomic_DNA"/>
</dbReference>
<dbReference type="HOGENOM" id="CLU_3051321_0_0_1"/>